<evidence type="ECO:0000256" key="1">
    <source>
        <dbReference type="ARBA" id="ARBA00023055"/>
    </source>
</evidence>
<dbReference type="Proteomes" id="UP000700334">
    <property type="component" value="Unassembled WGS sequence"/>
</dbReference>
<dbReference type="GO" id="GO:0015485">
    <property type="term" value="F:cholesterol binding"/>
    <property type="evidence" value="ECO:0007669"/>
    <property type="project" value="TreeGrafter"/>
</dbReference>
<dbReference type="InterPro" id="IPR018494">
    <property type="entry name" value="Oxysterol-bd_CS"/>
</dbReference>
<dbReference type="PANTHER" id="PTHR10972:SF153">
    <property type="entry name" value="OXYSTEROL-BINDING PROTEIN-RELATED PROTEIN 2"/>
    <property type="match status" value="1"/>
</dbReference>
<comment type="similarity">
    <text evidence="3">Belongs to the OSBP family.</text>
</comment>
<reference evidence="6" key="1">
    <citation type="journal article" date="2021" name="Evol. Appl.">
        <title>The genome of the Pyrenean desman and the effects of bottlenecks and inbreeding on the genomic landscape of an endangered species.</title>
        <authorList>
            <person name="Escoda L."/>
            <person name="Castresana J."/>
        </authorList>
    </citation>
    <scope>NUCLEOTIDE SEQUENCE</scope>
    <source>
        <strain evidence="6">IBE-C5619</strain>
    </source>
</reference>
<keyword evidence="4" id="KW-0813">Transport</keyword>
<dbReference type="GO" id="GO:0005829">
    <property type="term" value="C:cytosol"/>
    <property type="evidence" value="ECO:0007669"/>
    <property type="project" value="TreeGrafter"/>
</dbReference>
<dbReference type="AlphaFoldDB" id="A0A8J6A0Y7"/>
<keyword evidence="7" id="KW-1185">Reference proteome</keyword>
<dbReference type="InterPro" id="IPR037239">
    <property type="entry name" value="OSBP_sf"/>
</dbReference>
<protein>
    <recommendedName>
        <fullName evidence="4">Oxysterol-binding protein</fullName>
    </recommendedName>
</protein>
<proteinExistence type="inferred from homology"/>
<evidence type="ECO:0000313" key="7">
    <source>
        <dbReference type="Proteomes" id="UP000700334"/>
    </source>
</evidence>
<name>A0A8J6A0Y7_GALPY</name>
<dbReference type="PROSITE" id="PS01013">
    <property type="entry name" value="OSBP"/>
    <property type="match status" value="1"/>
</dbReference>
<evidence type="ECO:0000256" key="4">
    <source>
        <dbReference type="RuleBase" id="RU003845"/>
    </source>
</evidence>
<dbReference type="Gene3D" id="2.40.160.120">
    <property type="match status" value="1"/>
</dbReference>
<dbReference type="Gene3D" id="3.30.70.3490">
    <property type="match status" value="1"/>
</dbReference>
<feature type="compositionally biased region" description="Basic and acidic residues" evidence="5">
    <location>
        <begin position="284"/>
        <end position="294"/>
    </location>
</feature>
<dbReference type="InterPro" id="IPR000648">
    <property type="entry name" value="Oxysterol-bd"/>
</dbReference>
<dbReference type="GO" id="GO:0005886">
    <property type="term" value="C:plasma membrane"/>
    <property type="evidence" value="ECO:0007669"/>
    <property type="project" value="TreeGrafter"/>
</dbReference>
<dbReference type="GO" id="GO:0006869">
    <property type="term" value="P:lipid transport"/>
    <property type="evidence" value="ECO:0007669"/>
    <property type="project" value="UniProtKB-KW"/>
</dbReference>
<keyword evidence="1 4" id="KW-0445">Lipid transport</keyword>
<dbReference type="Pfam" id="PF01237">
    <property type="entry name" value="Oxysterol_BP"/>
    <property type="match status" value="1"/>
</dbReference>
<dbReference type="FunFam" id="2.40.160.120:FF:000005">
    <property type="entry name" value="Oxysterol-binding protein"/>
    <property type="match status" value="1"/>
</dbReference>
<accession>A0A8J6A0Y7</accession>
<sequence>MRVWVWGLASSDGARGGAQEAAWGEPAWARAEASLLQELSKITMPVAFNEPLSFLQRITEYMEHVHLLHGASRQAQPLERMQVPPGPVRRPVLRSVAAFAVSAVASQWERTGKPFNPLLGETYELIREDLGFRFISEQVSHHPPVSAFYSEGLNQDFLLHGSIYPKLKFWGKSVEAEPRGTITLELLEHGEAYTWTNPTCCVHNVIIGKLWIEQYGTVEIVNHRTGDKCVLHFRPCGLFGKELHKVDGHIQDRKKKLFVIYGKWTECLWGIDAATYEAFRRQERRGEPLKRARPDGGPQKTEGDVVDAAPEPQETVQVIPGSKLLWRVNSRPPNSAQMYNFTSFAVSLNELETSMEKTLAPTDCRLRPDIRGMENGDMDLASQEKERLEEKQREARRERAKEDAEWQTRGPAAPVPRPSDTHVLTGAAPGRPGFCQPMRRVVLPREGLSAVALSRPRRWPWPRRHRRSLPHRWFRPGSNPYTGAPDWLYTGGYFERDFSGCPDIY</sequence>
<organism evidence="6 7">
    <name type="scientific">Galemys pyrenaicus</name>
    <name type="common">Iberian desman</name>
    <name type="synonym">Pyrenean desman</name>
    <dbReference type="NCBI Taxonomy" id="202257"/>
    <lineage>
        <taxon>Eukaryota</taxon>
        <taxon>Metazoa</taxon>
        <taxon>Chordata</taxon>
        <taxon>Craniata</taxon>
        <taxon>Vertebrata</taxon>
        <taxon>Euteleostomi</taxon>
        <taxon>Mammalia</taxon>
        <taxon>Eutheria</taxon>
        <taxon>Laurasiatheria</taxon>
        <taxon>Eulipotyphla</taxon>
        <taxon>Talpidae</taxon>
        <taxon>Galemys</taxon>
    </lineage>
</organism>
<dbReference type="PANTHER" id="PTHR10972">
    <property type="entry name" value="OXYSTEROL-BINDING PROTEIN-RELATED"/>
    <property type="match status" value="1"/>
</dbReference>
<dbReference type="GO" id="GO:0097038">
    <property type="term" value="C:perinuclear endoplasmic reticulum"/>
    <property type="evidence" value="ECO:0007669"/>
    <property type="project" value="TreeGrafter"/>
</dbReference>
<evidence type="ECO:0000313" key="6">
    <source>
        <dbReference type="EMBL" id="KAG8513311.1"/>
    </source>
</evidence>
<comment type="caution">
    <text evidence="6">The sequence shown here is derived from an EMBL/GenBank/DDBJ whole genome shotgun (WGS) entry which is preliminary data.</text>
</comment>
<evidence type="ECO:0000256" key="3">
    <source>
        <dbReference type="RuleBase" id="RU003844"/>
    </source>
</evidence>
<dbReference type="EMBL" id="JAGFMF010011769">
    <property type="protein sequence ID" value="KAG8513311.1"/>
    <property type="molecule type" value="Genomic_DNA"/>
</dbReference>
<evidence type="ECO:0000256" key="5">
    <source>
        <dbReference type="SAM" id="MobiDB-lite"/>
    </source>
</evidence>
<feature type="compositionally biased region" description="Basic and acidic residues" evidence="5">
    <location>
        <begin position="382"/>
        <end position="406"/>
    </location>
</feature>
<dbReference type="OrthoDB" id="416222at2759"/>
<dbReference type="SUPFAM" id="SSF144000">
    <property type="entry name" value="Oxysterol-binding protein-like"/>
    <property type="match status" value="1"/>
</dbReference>
<feature type="region of interest" description="Disordered" evidence="5">
    <location>
        <begin position="367"/>
        <end position="431"/>
    </location>
</feature>
<evidence type="ECO:0000256" key="2">
    <source>
        <dbReference type="ARBA" id="ARBA00023121"/>
    </source>
</evidence>
<feature type="region of interest" description="Disordered" evidence="5">
    <location>
        <begin position="284"/>
        <end position="306"/>
    </location>
</feature>
<keyword evidence="2" id="KW-0446">Lipid-binding</keyword>
<gene>
    <name evidence="6" type="ORF">J0S82_018638</name>
</gene>